<reference evidence="2" key="1">
    <citation type="journal article" date="2022" name="Int. J. Mol. Sci.">
        <title>Draft Genome of Tanacetum Coccineum: Genomic Comparison of Closely Related Tanacetum-Family Plants.</title>
        <authorList>
            <person name="Yamashiro T."/>
            <person name="Shiraishi A."/>
            <person name="Nakayama K."/>
            <person name="Satake H."/>
        </authorList>
    </citation>
    <scope>NUCLEOTIDE SEQUENCE</scope>
</reference>
<accession>A0ABQ4YPA1</accession>
<dbReference type="EMBL" id="BQNB010010616">
    <property type="protein sequence ID" value="GJS79709.1"/>
    <property type="molecule type" value="Genomic_DNA"/>
</dbReference>
<dbReference type="InterPro" id="IPR057670">
    <property type="entry name" value="SH3_retrovirus"/>
</dbReference>
<feature type="domain" description="Retroviral polymerase SH3-like" evidence="1">
    <location>
        <begin position="4"/>
        <end position="51"/>
    </location>
</feature>
<gene>
    <name evidence="2" type="ORF">Tco_0729590</name>
</gene>
<protein>
    <recommendedName>
        <fullName evidence="1">Retroviral polymerase SH3-like domain-containing protein</fullName>
    </recommendedName>
</protein>
<evidence type="ECO:0000313" key="3">
    <source>
        <dbReference type="Proteomes" id="UP001151760"/>
    </source>
</evidence>
<dbReference type="Pfam" id="PF25597">
    <property type="entry name" value="SH3_retrovirus"/>
    <property type="match status" value="1"/>
</dbReference>
<reference evidence="2" key="2">
    <citation type="submission" date="2022-01" db="EMBL/GenBank/DDBJ databases">
        <authorList>
            <person name="Yamashiro T."/>
            <person name="Shiraishi A."/>
            <person name="Satake H."/>
            <person name="Nakayama K."/>
        </authorList>
    </citation>
    <scope>NUCLEOTIDE SEQUENCE</scope>
</reference>
<proteinExistence type="predicted"/>
<evidence type="ECO:0000313" key="2">
    <source>
        <dbReference type="EMBL" id="GJS79709.1"/>
    </source>
</evidence>
<organism evidence="2 3">
    <name type="scientific">Tanacetum coccineum</name>
    <dbReference type="NCBI Taxonomy" id="301880"/>
    <lineage>
        <taxon>Eukaryota</taxon>
        <taxon>Viridiplantae</taxon>
        <taxon>Streptophyta</taxon>
        <taxon>Embryophyta</taxon>
        <taxon>Tracheophyta</taxon>
        <taxon>Spermatophyta</taxon>
        <taxon>Magnoliopsida</taxon>
        <taxon>eudicotyledons</taxon>
        <taxon>Gunneridae</taxon>
        <taxon>Pentapetalae</taxon>
        <taxon>asterids</taxon>
        <taxon>campanulids</taxon>
        <taxon>Asterales</taxon>
        <taxon>Asteraceae</taxon>
        <taxon>Asteroideae</taxon>
        <taxon>Anthemideae</taxon>
        <taxon>Anthemidinae</taxon>
        <taxon>Tanacetum</taxon>
    </lineage>
</organism>
<name>A0ABQ4YPA1_9ASTR</name>
<keyword evidence="3" id="KW-1185">Reference proteome</keyword>
<comment type="caution">
    <text evidence="2">The sequence shown here is derived from an EMBL/GenBank/DDBJ whole genome shotgun (WGS) entry which is preliminary data.</text>
</comment>
<sequence length="138" mass="15998">VKEALKCIFVGYVEHSKAFRFYVIEPNDSVLINSIIKSRDVVFDENRFSSVPRPSQRSLVNETEDIGCSVVLEEVTEEVVQQPEPKLRKSKRNRTLKDFGPEFQLYLIEGTRDEVSDQHSYCFNVEDDLKTFDEAMKS</sequence>
<feature type="non-terminal residue" evidence="2">
    <location>
        <position position="1"/>
    </location>
</feature>
<evidence type="ECO:0000259" key="1">
    <source>
        <dbReference type="Pfam" id="PF25597"/>
    </source>
</evidence>
<dbReference type="Proteomes" id="UP001151760">
    <property type="component" value="Unassembled WGS sequence"/>
</dbReference>